<evidence type="ECO:0000256" key="1">
    <source>
        <dbReference type="ARBA" id="ARBA00022516"/>
    </source>
</evidence>
<dbReference type="GO" id="GO:0000287">
    <property type="term" value="F:magnesium ion binding"/>
    <property type="evidence" value="ECO:0007669"/>
    <property type="project" value="UniProtKB-UniRule"/>
</dbReference>
<keyword evidence="3 8" id="KW-0479">Metal-binding</keyword>
<dbReference type="Gene3D" id="3.90.470.20">
    <property type="entry name" value="4'-phosphopantetheinyl transferase domain"/>
    <property type="match status" value="1"/>
</dbReference>
<feature type="binding site" evidence="8">
    <location>
        <position position="16"/>
    </location>
    <ligand>
        <name>Mg(2+)</name>
        <dbReference type="ChEBI" id="CHEBI:18420"/>
    </ligand>
</feature>
<evidence type="ECO:0000256" key="4">
    <source>
        <dbReference type="ARBA" id="ARBA00022832"/>
    </source>
</evidence>
<keyword evidence="1 8" id="KW-0444">Lipid biosynthesis</keyword>
<protein>
    <recommendedName>
        <fullName evidence="8">Holo-[acyl-carrier-protein] synthase</fullName>
        <shortName evidence="8">Holo-ACP synthase</shortName>
        <ecNumber evidence="8">2.7.8.7</ecNumber>
    </recommendedName>
    <alternativeName>
        <fullName evidence="8">4'-phosphopantetheinyl transferase AcpS</fullName>
    </alternativeName>
</protein>
<comment type="caution">
    <text evidence="10">The sequence shown here is derived from an EMBL/GenBank/DDBJ whole genome shotgun (WGS) entry which is preliminary data.</text>
</comment>
<feature type="binding site" evidence="8">
    <location>
        <position position="62"/>
    </location>
    <ligand>
        <name>Mg(2+)</name>
        <dbReference type="ChEBI" id="CHEBI:18420"/>
    </ligand>
</feature>
<dbReference type="NCBIfam" id="TIGR00556">
    <property type="entry name" value="pantethn_trn"/>
    <property type="match status" value="1"/>
</dbReference>
<dbReference type="AlphaFoldDB" id="A0A7C3R2B2"/>
<keyword evidence="6 8" id="KW-0443">Lipid metabolism</keyword>
<accession>A0A7C3R2B2</accession>
<dbReference type="SUPFAM" id="SSF56214">
    <property type="entry name" value="4'-phosphopantetheinyl transferase"/>
    <property type="match status" value="1"/>
</dbReference>
<comment type="subcellular location">
    <subcellularLocation>
        <location evidence="8">Cytoplasm</location>
    </subcellularLocation>
</comment>
<keyword evidence="2 8" id="KW-0808">Transferase</keyword>
<evidence type="ECO:0000313" key="10">
    <source>
        <dbReference type="EMBL" id="HFT92533.1"/>
    </source>
</evidence>
<dbReference type="InterPro" id="IPR037143">
    <property type="entry name" value="4-PPantetheinyl_Trfase_dom_sf"/>
</dbReference>
<dbReference type="HAMAP" id="MF_00101">
    <property type="entry name" value="AcpS"/>
    <property type="match status" value="1"/>
</dbReference>
<dbReference type="GO" id="GO:0008897">
    <property type="term" value="F:holo-[acyl-carrier-protein] synthase activity"/>
    <property type="evidence" value="ECO:0007669"/>
    <property type="project" value="UniProtKB-UniRule"/>
</dbReference>
<evidence type="ECO:0000259" key="9">
    <source>
        <dbReference type="Pfam" id="PF01648"/>
    </source>
</evidence>
<dbReference type="EMBL" id="DTMM01000018">
    <property type="protein sequence ID" value="HFT92533.1"/>
    <property type="molecule type" value="Genomic_DNA"/>
</dbReference>
<feature type="domain" description="4'-phosphopantetheinyl transferase" evidence="9">
    <location>
        <begin position="12"/>
        <end position="102"/>
    </location>
</feature>
<dbReference type="InterPro" id="IPR004568">
    <property type="entry name" value="Ppantetheine-prot_Trfase_dom"/>
</dbReference>
<dbReference type="GO" id="GO:0005737">
    <property type="term" value="C:cytoplasm"/>
    <property type="evidence" value="ECO:0007669"/>
    <property type="project" value="UniProtKB-SubCell"/>
</dbReference>
<sequence>MIAKGNGECIRGIGTDFVSIDRIKDLHVRFGTRFLEKVFTPGEVRESGGNPQYLAGRFAVKESVLKALGTGLRGGLRWTDIETLTLPNGMPDVRYGGSVRTMAESRGGENLWASISHDGDFAVAFVVLTGRPT</sequence>
<evidence type="ECO:0000256" key="2">
    <source>
        <dbReference type="ARBA" id="ARBA00022679"/>
    </source>
</evidence>
<comment type="similarity">
    <text evidence="8">Belongs to the P-Pant transferase superfamily. AcpS family.</text>
</comment>
<keyword evidence="5 8" id="KW-0460">Magnesium</keyword>
<keyword evidence="7 8" id="KW-0275">Fatty acid biosynthesis</keyword>
<dbReference type="InterPro" id="IPR002582">
    <property type="entry name" value="ACPS"/>
</dbReference>
<keyword evidence="4 8" id="KW-0276">Fatty acid metabolism</keyword>
<gene>
    <name evidence="8 10" type="primary">acpS</name>
    <name evidence="10" type="ORF">ENX03_01070</name>
</gene>
<evidence type="ECO:0000256" key="5">
    <source>
        <dbReference type="ARBA" id="ARBA00022842"/>
    </source>
</evidence>
<comment type="function">
    <text evidence="8">Transfers the 4'-phosphopantetheine moiety from coenzyme A to a Ser of acyl-carrier-protein.</text>
</comment>
<dbReference type="Pfam" id="PF01648">
    <property type="entry name" value="ACPS"/>
    <property type="match status" value="1"/>
</dbReference>
<proteinExistence type="inferred from homology"/>
<dbReference type="NCBIfam" id="TIGR00516">
    <property type="entry name" value="acpS"/>
    <property type="match status" value="1"/>
</dbReference>
<evidence type="ECO:0000256" key="8">
    <source>
        <dbReference type="HAMAP-Rule" id="MF_00101"/>
    </source>
</evidence>
<evidence type="ECO:0000256" key="6">
    <source>
        <dbReference type="ARBA" id="ARBA00023098"/>
    </source>
</evidence>
<dbReference type="EC" id="2.7.8.7" evidence="8"/>
<comment type="cofactor">
    <cofactor evidence="8">
        <name>Mg(2+)</name>
        <dbReference type="ChEBI" id="CHEBI:18420"/>
    </cofactor>
</comment>
<dbReference type="InterPro" id="IPR008278">
    <property type="entry name" value="4-PPantetheinyl_Trfase_dom"/>
</dbReference>
<reference evidence="10" key="1">
    <citation type="journal article" date="2020" name="mSystems">
        <title>Genome- and Community-Level Interaction Insights into Carbon Utilization and Element Cycling Functions of Hydrothermarchaeota in Hydrothermal Sediment.</title>
        <authorList>
            <person name="Zhou Z."/>
            <person name="Liu Y."/>
            <person name="Xu W."/>
            <person name="Pan J."/>
            <person name="Luo Z.H."/>
            <person name="Li M."/>
        </authorList>
    </citation>
    <scope>NUCLEOTIDE SEQUENCE [LARGE SCALE GENOMIC DNA]</scope>
    <source>
        <strain evidence="10">SpSt-902</strain>
    </source>
</reference>
<evidence type="ECO:0000256" key="3">
    <source>
        <dbReference type="ARBA" id="ARBA00022723"/>
    </source>
</evidence>
<comment type="catalytic activity">
    <reaction evidence="8">
        <text>apo-[ACP] + CoA = holo-[ACP] + adenosine 3',5'-bisphosphate + H(+)</text>
        <dbReference type="Rhea" id="RHEA:12068"/>
        <dbReference type="Rhea" id="RHEA-COMP:9685"/>
        <dbReference type="Rhea" id="RHEA-COMP:9690"/>
        <dbReference type="ChEBI" id="CHEBI:15378"/>
        <dbReference type="ChEBI" id="CHEBI:29999"/>
        <dbReference type="ChEBI" id="CHEBI:57287"/>
        <dbReference type="ChEBI" id="CHEBI:58343"/>
        <dbReference type="ChEBI" id="CHEBI:64479"/>
        <dbReference type="EC" id="2.7.8.7"/>
    </reaction>
</comment>
<evidence type="ECO:0000256" key="7">
    <source>
        <dbReference type="ARBA" id="ARBA00023160"/>
    </source>
</evidence>
<name>A0A7C3R2B2_9BACT</name>
<dbReference type="GO" id="GO:0006633">
    <property type="term" value="P:fatty acid biosynthetic process"/>
    <property type="evidence" value="ECO:0007669"/>
    <property type="project" value="UniProtKB-UniRule"/>
</dbReference>
<organism evidence="10">
    <name type="scientific">Leptospirillum ferriphilum</name>
    <dbReference type="NCBI Taxonomy" id="178606"/>
    <lineage>
        <taxon>Bacteria</taxon>
        <taxon>Pseudomonadati</taxon>
        <taxon>Nitrospirota</taxon>
        <taxon>Nitrospiria</taxon>
        <taxon>Nitrospirales</taxon>
        <taxon>Nitrospiraceae</taxon>
        <taxon>Leptospirillum</taxon>
    </lineage>
</organism>
<keyword evidence="8" id="KW-0963">Cytoplasm</keyword>